<name>A0A2T1NCC8_9FLAO</name>
<dbReference type="RefSeq" id="WP_106462199.1">
    <property type="nucleotide sequence ID" value="NZ_PXOQ01000007.1"/>
</dbReference>
<dbReference type="InterPro" id="IPR018392">
    <property type="entry name" value="LysM"/>
</dbReference>
<dbReference type="Gene3D" id="1.10.530.10">
    <property type="match status" value="1"/>
</dbReference>
<dbReference type="CDD" id="cd00118">
    <property type="entry name" value="LysM"/>
    <property type="match status" value="1"/>
</dbReference>
<evidence type="ECO:0000256" key="5">
    <source>
        <dbReference type="SAM" id="MobiDB-lite"/>
    </source>
</evidence>
<dbReference type="Pfam" id="PF01476">
    <property type="entry name" value="LysM"/>
    <property type="match status" value="1"/>
</dbReference>
<dbReference type="SUPFAM" id="SSF54106">
    <property type="entry name" value="LysM domain"/>
    <property type="match status" value="1"/>
</dbReference>
<dbReference type="PANTHER" id="PTHR33308">
    <property type="entry name" value="PEPTIDOGLYCAN HYDROLASE FLGJ"/>
    <property type="match status" value="1"/>
</dbReference>
<dbReference type="GO" id="GO:0031640">
    <property type="term" value="P:killing of cells of another organism"/>
    <property type="evidence" value="ECO:0007669"/>
    <property type="project" value="UniProtKB-KW"/>
</dbReference>
<organism evidence="7 8">
    <name type="scientific">Aurantibacter aestuarii</name>
    <dbReference type="NCBI Taxonomy" id="1266046"/>
    <lineage>
        <taxon>Bacteria</taxon>
        <taxon>Pseudomonadati</taxon>
        <taxon>Bacteroidota</taxon>
        <taxon>Flavobacteriia</taxon>
        <taxon>Flavobacteriales</taxon>
        <taxon>Flavobacteriaceae</taxon>
        <taxon>Aurantibacter</taxon>
    </lineage>
</organism>
<sequence length="276" mass="31486">MKKLILILILITAFSCGSNKKVITKKRQKTTVRTKPPVISTPKPVPTTQPKPETPTTNTTPSRNPDKVEAYIEDYSAIAMDEMKNYGVPASITLAQGILESGSGKGRLSVEANNHFGIKCHGWTGDKIYHDDDASQECFRKYKDAKYSFRDHSLFLKDRKRYYKLFQLDPDDYEGWAKELRQAGYATDRKYPEKLISLIERYELFKYDKMVLGATYSPKPKPTNINNTTVDTHIVVKGDTLYSLSKKYNTTVELLKEMNKLTNNELKIGQSLIVKL</sequence>
<reference evidence="7 8" key="1">
    <citation type="submission" date="2018-03" db="EMBL/GenBank/DDBJ databases">
        <title>Mesoflavibacter sp. HG37 and Mesoflavibacter sp. HG96 sp.nov., two marine bacteria isolated from seawater of Western Pacific Ocean.</title>
        <authorList>
            <person name="Cheng H."/>
            <person name="Wu Y.-H."/>
            <person name="Guo L.-L."/>
            <person name="Xu X.-W."/>
        </authorList>
    </citation>
    <scope>NUCLEOTIDE SEQUENCE [LARGE SCALE GENOMIC DNA]</scope>
    <source>
        <strain evidence="7 8">KCTC 32269</strain>
    </source>
</reference>
<evidence type="ECO:0000259" key="6">
    <source>
        <dbReference type="PROSITE" id="PS51782"/>
    </source>
</evidence>
<dbReference type="EMBL" id="PXOQ01000007">
    <property type="protein sequence ID" value="PSG90057.1"/>
    <property type="molecule type" value="Genomic_DNA"/>
</dbReference>
<dbReference type="SMART" id="SM00047">
    <property type="entry name" value="LYZ2"/>
    <property type="match status" value="1"/>
</dbReference>
<dbReference type="PROSITE" id="PS51782">
    <property type="entry name" value="LYSM"/>
    <property type="match status" value="1"/>
</dbReference>
<dbReference type="Pfam" id="PF01832">
    <property type="entry name" value="Glucosaminidase"/>
    <property type="match status" value="1"/>
</dbReference>
<feature type="compositionally biased region" description="Low complexity" evidence="5">
    <location>
        <begin position="54"/>
        <end position="63"/>
    </location>
</feature>
<dbReference type="Gene3D" id="3.10.350.10">
    <property type="entry name" value="LysM domain"/>
    <property type="match status" value="1"/>
</dbReference>
<comment type="caution">
    <text evidence="7">The sequence shown here is derived from an EMBL/GenBank/DDBJ whole genome shotgun (WGS) entry which is preliminary data.</text>
</comment>
<dbReference type="GO" id="GO:0004040">
    <property type="term" value="F:amidase activity"/>
    <property type="evidence" value="ECO:0007669"/>
    <property type="project" value="InterPro"/>
</dbReference>
<feature type="compositionally biased region" description="Pro residues" evidence="5">
    <location>
        <begin position="43"/>
        <end position="53"/>
    </location>
</feature>
<dbReference type="PROSITE" id="PS51257">
    <property type="entry name" value="PROKAR_LIPOPROTEIN"/>
    <property type="match status" value="1"/>
</dbReference>
<protein>
    <recommendedName>
        <fullName evidence="4">Peptidoglycan hydrolase</fullName>
    </recommendedName>
</protein>
<proteinExistence type="predicted"/>
<keyword evidence="1" id="KW-0929">Antimicrobial</keyword>
<dbReference type="Proteomes" id="UP000238426">
    <property type="component" value="Unassembled WGS sequence"/>
</dbReference>
<dbReference type="AlphaFoldDB" id="A0A2T1NCC8"/>
<dbReference type="InterPro" id="IPR002901">
    <property type="entry name" value="MGlyc_endo_b_GlcNAc-like_dom"/>
</dbReference>
<evidence type="ECO:0000313" key="8">
    <source>
        <dbReference type="Proteomes" id="UP000238426"/>
    </source>
</evidence>
<evidence type="ECO:0000256" key="4">
    <source>
        <dbReference type="ARBA" id="ARBA00032108"/>
    </source>
</evidence>
<keyword evidence="8" id="KW-1185">Reference proteome</keyword>
<evidence type="ECO:0000256" key="2">
    <source>
        <dbReference type="ARBA" id="ARBA00022638"/>
    </source>
</evidence>
<dbReference type="PANTHER" id="PTHR33308:SF9">
    <property type="entry name" value="PEPTIDOGLYCAN HYDROLASE FLGJ"/>
    <property type="match status" value="1"/>
</dbReference>
<evidence type="ECO:0000313" key="7">
    <source>
        <dbReference type="EMBL" id="PSG90057.1"/>
    </source>
</evidence>
<feature type="region of interest" description="Disordered" evidence="5">
    <location>
        <begin position="26"/>
        <end position="65"/>
    </location>
</feature>
<dbReference type="InterPro" id="IPR051056">
    <property type="entry name" value="Glycosyl_Hydrolase_73"/>
</dbReference>
<dbReference type="GO" id="GO:0042742">
    <property type="term" value="P:defense response to bacterium"/>
    <property type="evidence" value="ECO:0007669"/>
    <property type="project" value="UniProtKB-KW"/>
</dbReference>
<keyword evidence="2" id="KW-0081">Bacteriolytic enzyme</keyword>
<evidence type="ECO:0000256" key="3">
    <source>
        <dbReference type="ARBA" id="ARBA00022801"/>
    </source>
</evidence>
<feature type="domain" description="LysM" evidence="6">
    <location>
        <begin position="231"/>
        <end position="274"/>
    </location>
</feature>
<keyword evidence="3" id="KW-0378">Hydrolase</keyword>
<gene>
    <name evidence="7" type="ORF">C7H52_01935</name>
</gene>
<dbReference type="InterPro" id="IPR036779">
    <property type="entry name" value="LysM_dom_sf"/>
</dbReference>
<accession>A0A2T1NCC8</accession>
<evidence type="ECO:0000256" key="1">
    <source>
        <dbReference type="ARBA" id="ARBA00022529"/>
    </source>
</evidence>
<dbReference type="SMART" id="SM00257">
    <property type="entry name" value="LysM"/>
    <property type="match status" value="1"/>
</dbReference>
<dbReference type="OrthoDB" id="977752at2"/>